<reference evidence="23" key="1">
    <citation type="submission" date="2019-12" db="EMBL/GenBank/DDBJ databases">
        <title>Novel species isolated from a subtropical stream in China.</title>
        <authorList>
            <person name="Lu H."/>
        </authorList>
    </citation>
    <scope>NUCLEOTIDE SEQUENCE [LARGE SCALE GENOMIC DNA]</scope>
    <source>
        <strain evidence="23">FT81W</strain>
    </source>
</reference>
<dbReference type="SUPFAM" id="SSF47384">
    <property type="entry name" value="Homodimeric domain of signal transducing histidine kinase"/>
    <property type="match status" value="1"/>
</dbReference>
<feature type="transmembrane region" description="Helical" evidence="16">
    <location>
        <begin position="125"/>
        <end position="151"/>
    </location>
</feature>
<evidence type="ECO:0000256" key="3">
    <source>
        <dbReference type="ARBA" id="ARBA00012438"/>
    </source>
</evidence>
<dbReference type="CDD" id="cd00130">
    <property type="entry name" value="PAS"/>
    <property type="match status" value="1"/>
</dbReference>
<dbReference type="Pfam" id="PF01627">
    <property type="entry name" value="Hpt"/>
    <property type="match status" value="1"/>
</dbReference>
<feature type="transmembrane region" description="Helical" evidence="16">
    <location>
        <begin position="64"/>
        <end position="82"/>
    </location>
</feature>
<dbReference type="Pfam" id="PF00512">
    <property type="entry name" value="HisKA"/>
    <property type="match status" value="1"/>
</dbReference>
<dbReference type="InterPro" id="IPR007895">
    <property type="entry name" value="MASE1"/>
</dbReference>
<evidence type="ECO:0000256" key="7">
    <source>
        <dbReference type="ARBA" id="ARBA00022729"/>
    </source>
</evidence>
<keyword evidence="6 16" id="KW-0812">Transmembrane</keyword>
<dbReference type="PANTHER" id="PTHR45339:SF5">
    <property type="entry name" value="HISTIDINE KINASE"/>
    <property type="match status" value="1"/>
</dbReference>
<evidence type="ECO:0000259" key="20">
    <source>
        <dbReference type="PROSITE" id="PS50113"/>
    </source>
</evidence>
<dbReference type="CDD" id="cd16922">
    <property type="entry name" value="HATPase_EvgS-ArcB-TorS-like"/>
    <property type="match status" value="1"/>
</dbReference>
<comment type="caution">
    <text evidence="23">The sequence shown here is derived from an EMBL/GenBank/DDBJ whole genome shotgun (WGS) entry which is preliminary data.</text>
</comment>
<dbReference type="SMART" id="SM00387">
    <property type="entry name" value="HATPase_c"/>
    <property type="match status" value="1"/>
</dbReference>
<evidence type="ECO:0000259" key="17">
    <source>
        <dbReference type="PROSITE" id="PS50109"/>
    </source>
</evidence>
<feature type="domain" description="PAS" evidence="19">
    <location>
        <begin position="664"/>
        <end position="709"/>
    </location>
</feature>
<organism evidence="23 24">
    <name type="scientific">Duganella vulcania</name>
    <dbReference type="NCBI Taxonomy" id="2692166"/>
    <lineage>
        <taxon>Bacteria</taxon>
        <taxon>Pseudomonadati</taxon>
        <taxon>Pseudomonadota</taxon>
        <taxon>Betaproteobacteria</taxon>
        <taxon>Burkholderiales</taxon>
        <taxon>Oxalobacteraceae</taxon>
        <taxon>Telluria group</taxon>
        <taxon>Duganella</taxon>
    </lineage>
</organism>
<feature type="transmembrane region" description="Helical" evidence="16">
    <location>
        <begin position="41"/>
        <end position="57"/>
    </location>
</feature>
<dbReference type="PROSITE" id="PS50112">
    <property type="entry name" value="PAS"/>
    <property type="match status" value="1"/>
</dbReference>
<evidence type="ECO:0000259" key="18">
    <source>
        <dbReference type="PROSITE" id="PS50110"/>
    </source>
</evidence>
<dbReference type="InterPro" id="IPR011006">
    <property type="entry name" value="CheY-like_superfamily"/>
</dbReference>
<evidence type="ECO:0000256" key="2">
    <source>
        <dbReference type="ARBA" id="ARBA00004651"/>
    </source>
</evidence>
<dbReference type="InterPro" id="IPR008207">
    <property type="entry name" value="Sig_transdc_His_kin_Hpt_dom"/>
</dbReference>
<dbReference type="PANTHER" id="PTHR45339">
    <property type="entry name" value="HYBRID SIGNAL TRANSDUCTION HISTIDINE KINASE J"/>
    <property type="match status" value="1"/>
</dbReference>
<name>A0A845GRD1_9BURK</name>
<dbReference type="InterPro" id="IPR036641">
    <property type="entry name" value="HPT_dom_sf"/>
</dbReference>
<evidence type="ECO:0000256" key="14">
    <source>
        <dbReference type="PROSITE-ProRule" id="PRU00110"/>
    </source>
</evidence>
<evidence type="ECO:0000256" key="1">
    <source>
        <dbReference type="ARBA" id="ARBA00000085"/>
    </source>
</evidence>
<dbReference type="InterPro" id="IPR035965">
    <property type="entry name" value="PAS-like_dom_sf"/>
</dbReference>
<evidence type="ECO:0000256" key="12">
    <source>
        <dbReference type="ARBA" id="ARBA00058004"/>
    </source>
</evidence>
<feature type="domain" description="Histidine kinase" evidence="17">
    <location>
        <begin position="823"/>
        <end position="1044"/>
    </location>
</feature>
<dbReference type="InterPro" id="IPR000014">
    <property type="entry name" value="PAS"/>
</dbReference>
<evidence type="ECO:0000256" key="10">
    <source>
        <dbReference type="ARBA" id="ARBA00023026"/>
    </source>
</evidence>
<dbReference type="Proteomes" id="UP000447355">
    <property type="component" value="Unassembled WGS sequence"/>
</dbReference>
<keyword evidence="10" id="KW-0843">Virulence</keyword>
<dbReference type="InterPro" id="IPR003661">
    <property type="entry name" value="HisK_dim/P_dom"/>
</dbReference>
<comment type="subcellular location">
    <subcellularLocation>
        <location evidence="2">Cell membrane</location>
        <topology evidence="2">Multi-pass membrane protein</topology>
    </subcellularLocation>
</comment>
<dbReference type="SMART" id="SM00086">
    <property type="entry name" value="PAC"/>
    <property type="match status" value="1"/>
</dbReference>
<dbReference type="EC" id="2.7.13.3" evidence="3"/>
<dbReference type="PRINTS" id="PR00344">
    <property type="entry name" value="BCTRLSENSOR"/>
</dbReference>
<dbReference type="NCBIfam" id="TIGR00229">
    <property type="entry name" value="sensory_box"/>
    <property type="match status" value="1"/>
</dbReference>
<feature type="modified residue" description="Phosphohistidine" evidence="14">
    <location>
        <position position="1400"/>
    </location>
</feature>
<dbReference type="Pfam" id="PF00072">
    <property type="entry name" value="Response_reg"/>
    <property type="match status" value="1"/>
</dbReference>
<dbReference type="Pfam" id="PF02518">
    <property type="entry name" value="HATPase_c"/>
    <property type="match status" value="1"/>
</dbReference>
<dbReference type="SUPFAM" id="SSF55874">
    <property type="entry name" value="ATPase domain of HSP90 chaperone/DNA topoisomerase II/histidine kinase"/>
    <property type="match status" value="1"/>
</dbReference>
<dbReference type="PROSITE" id="PS50110">
    <property type="entry name" value="RESPONSE_REGULATORY"/>
    <property type="match status" value="1"/>
</dbReference>
<dbReference type="Gene3D" id="3.30.450.350">
    <property type="entry name" value="CHASE domain"/>
    <property type="match status" value="1"/>
</dbReference>
<dbReference type="InterPro" id="IPR036097">
    <property type="entry name" value="HisK_dim/P_sf"/>
</dbReference>
<dbReference type="Gene3D" id="1.10.287.130">
    <property type="match status" value="1"/>
</dbReference>
<feature type="domain" description="HPt" evidence="22">
    <location>
        <begin position="1361"/>
        <end position="1454"/>
    </location>
</feature>
<dbReference type="Pfam" id="PF03924">
    <property type="entry name" value="CHASE"/>
    <property type="match status" value="1"/>
</dbReference>
<protein>
    <recommendedName>
        <fullName evidence="13">Virulence sensor protein BvgS</fullName>
        <ecNumber evidence="3">2.7.13.3</ecNumber>
    </recommendedName>
</protein>
<evidence type="ECO:0000313" key="24">
    <source>
        <dbReference type="Proteomes" id="UP000447355"/>
    </source>
</evidence>
<dbReference type="PROSITE" id="PS50839">
    <property type="entry name" value="CHASE"/>
    <property type="match status" value="1"/>
</dbReference>
<dbReference type="PROSITE" id="PS50113">
    <property type="entry name" value="PAC"/>
    <property type="match status" value="1"/>
</dbReference>
<evidence type="ECO:0000259" key="22">
    <source>
        <dbReference type="PROSITE" id="PS50894"/>
    </source>
</evidence>
<feature type="domain" description="Response regulatory" evidence="18">
    <location>
        <begin position="1204"/>
        <end position="1321"/>
    </location>
</feature>
<feature type="transmembrane region" description="Helical" evidence="16">
    <location>
        <begin position="323"/>
        <end position="342"/>
    </location>
</feature>
<keyword evidence="4" id="KW-1003">Cell membrane</keyword>
<dbReference type="InterPro" id="IPR036890">
    <property type="entry name" value="HATPase_C_sf"/>
</dbReference>
<evidence type="ECO:0000256" key="9">
    <source>
        <dbReference type="ARBA" id="ARBA00023012"/>
    </source>
</evidence>
<accession>A0A845GRD1</accession>
<evidence type="ECO:0000259" key="21">
    <source>
        <dbReference type="PROSITE" id="PS50839"/>
    </source>
</evidence>
<dbReference type="Gene3D" id="1.20.120.160">
    <property type="entry name" value="HPT domain"/>
    <property type="match status" value="1"/>
</dbReference>
<keyword evidence="7" id="KW-0732">Signal</keyword>
<dbReference type="PROSITE" id="PS50894">
    <property type="entry name" value="HPT"/>
    <property type="match status" value="1"/>
</dbReference>
<dbReference type="InterPro" id="IPR001789">
    <property type="entry name" value="Sig_transdc_resp-reg_receiver"/>
</dbReference>
<dbReference type="SMART" id="SM01079">
    <property type="entry name" value="CHASE"/>
    <property type="match status" value="1"/>
</dbReference>
<feature type="transmembrane region" description="Helical" evidence="16">
    <location>
        <begin position="88"/>
        <end position="113"/>
    </location>
</feature>
<dbReference type="Pfam" id="PF13426">
    <property type="entry name" value="PAS_9"/>
    <property type="match status" value="1"/>
</dbReference>
<dbReference type="InterPro" id="IPR003594">
    <property type="entry name" value="HATPase_dom"/>
</dbReference>
<dbReference type="RefSeq" id="WP_161085028.1">
    <property type="nucleotide sequence ID" value="NZ_WWCX01000035.1"/>
</dbReference>
<keyword evidence="11 16" id="KW-0472">Membrane</keyword>
<dbReference type="Gene3D" id="3.30.450.20">
    <property type="entry name" value="PAS domain"/>
    <property type="match status" value="1"/>
</dbReference>
<evidence type="ECO:0000256" key="5">
    <source>
        <dbReference type="ARBA" id="ARBA00022553"/>
    </source>
</evidence>
<evidence type="ECO:0000259" key="19">
    <source>
        <dbReference type="PROSITE" id="PS50112"/>
    </source>
</evidence>
<dbReference type="SUPFAM" id="SSF52172">
    <property type="entry name" value="CheY-like"/>
    <property type="match status" value="1"/>
</dbReference>
<dbReference type="PROSITE" id="PS50109">
    <property type="entry name" value="HIS_KIN"/>
    <property type="match status" value="1"/>
</dbReference>
<dbReference type="InterPro" id="IPR001610">
    <property type="entry name" value="PAC"/>
</dbReference>
<dbReference type="InterPro" id="IPR006189">
    <property type="entry name" value="CHASE_dom"/>
</dbReference>
<dbReference type="SMART" id="SM00073">
    <property type="entry name" value="HPT"/>
    <property type="match status" value="1"/>
</dbReference>
<evidence type="ECO:0000256" key="8">
    <source>
        <dbReference type="ARBA" id="ARBA00022989"/>
    </source>
</evidence>
<dbReference type="Gene3D" id="3.30.565.10">
    <property type="entry name" value="Histidine kinase-like ATPase, C-terminal domain"/>
    <property type="match status" value="1"/>
</dbReference>
<gene>
    <name evidence="23" type="ORF">GTP90_18950</name>
</gene>
<evidence type="ECO:0000256" key="15">
    <source>
        <dbReference type="PROSITE-ProRule" id="PRU00169"/>
    </source>
</evidence>
<evidence type="ECO:0000256" key="16">
    <source>
        <dbReference type="SAM" id="Phobius"/>
    </source>
</evidence>
<dbReference type="Gene3D" id="3.40.50.2300">
    <property type="match status" value="1"/>
</dbReference>
<dbReference type="SUPFAM" id="SSF47226">
    <property type="entry name" value="Histidine-containing phosphotransfer domain, HPT domain"/>
    <property type="match status" value="1"/>
</dbReference>
<dbReference type="InterPro" id="IPR004358">
    <property type="entry name" value="Sig_transdc_His_kin-like_C"/>
</dbReference>
<proteinExistence type="predicted"/>
<dbReference type="FunFam" id="3.30.565.10:FF:000010">
    <property type="entry name" value="Sensor histidine kinase RcsC"/>
    <property type="match status" value="1"/>
</dbReference>
<keyword evidence="9" id="KW-0902">Two-component regulatory system</keyword>
<sequence length="1529" mass="164828">MYLSRFSIARSLAIHLALAAAYYATARLGLLLAFASTNVTPVWPPSGIAFAALLLLGMRRWPGILAGAFVANLVVFSANGALTGPAATFTSLAIAFGNTLEAVAGTYLLTKLLGKLPDLSNPTRIYCFAAVAGLMSMVGAVGGIASLTAAHVITSAAAGKIGIMWWLGDTAGIIVVTPFILAWSRRHCRWRWTAGSVMITVVSLLILAFMLELFFGRHYKWDRSYQQVAILLLPTIGWAAYRYGMRGVTIVVLLLSGAAVFGTTQGMGPFSVGTLDDALSSLEIFIALCSLMGMVLASDRETQLHHSVAEKAEDNKASRLEMLHWLVLFVCQALTILVWHYVASGTEQHAREMFQAEVDTIQHRVNVRMNTYAQVLKGGKALFRASPRVTDADWHAYVESLEVDKQYPGLQVLAVAEKVTDTRSLQRRMGKEGMETFKVWPDGGRDDYIPVVYIAPQSEQNARVLGFDLQSEPIRRAALTRAVETGEIATTGAILLMQDRGKSQHPGFLMALPVFRKDASVATPEQRTEALYGYVVAAFRTSDLMAAILSDFGAKVALEVFDGKSTSPENLIYSSLRRQELSLTDYPNPYSGVATAQIGDALWTLRVTSLPAFESVVDRGKALIVLVSGMLISLLFFSMTRALTANREEAIHSALAATRALRSSENKFGALVESAVGFSIISTDLEGVIQVFSSGAERMLGYVAEELVGLRTPAQLHVAAEAEARGVELSASLGRTITGFEVFVAYARMGRSETREWTYVRKDGGTLPVQLTVTPIIGDGGAVTGFLGMATDITARQQIERDLRTAKRTADAVSGAKSEFVANMSHELRTPLNAVLGIAELLDKSKLDAEQRKDLDMIRVSGKTLLGILNDILDFSKIEAGRMELSPEPFDLDELLATVGVVMGVNAGVHDLELVIDVDPAIPRWLEGDALRLQQLLVNLAGNAIKFTAAGSVRVYLRHIVRADGRVGLQIEVHDTGIGMTREQIGRVFAPFAQADSSMTRRFGGTGLGLAICRRLAELMGGSITVDSRYGAGSVFTISLDLDAVALREAKQAEPPTNKTMVLVASENPMTRLAMSHAVERLGWNFSIATEDDIGRLRSGIAVAPGLAADLVLLDWRVCAEVDPAVVIRCVRAGGPALVLMVMSCYARSHLGLHPSRLDVDMVLDSPVTAASLLDGVQRAKLGGAGSSDYQLTMPADLMMFEGSVLLVEDNEFNQYIARSMLAAHGLQVEVSGNGQLAIDLLQGRPGDFDLVLMDVQMPVMDGFAATRVIRQVLGLDLPVIAMTAGVMENQRNQCIAAGMNDFIGKPVDRQQMCAVLARYLTPQKRGEAGHRSVAPARDEGCNGIFDLAPLLDSIAATPESLHTMTRLLTQFVRSGTSDLEDARLAYDHGDRDAAARMLHTLRGSVGTLGAQRFAAVCQALETAMADDSPERIGAMFRTAREELEAVIAAADLWLAQSGAQAEGPGHEDCAVTVALLGVLLAEHNTAALSLYEQLRGVMPSLLGDERAQRLDSAMDLLDFDAALELLPS</sequence>
<dbReference type="GO" id="GO:0005886">
    <property type="term" value="C:plasma membrane"/>
    <property type="evidence" value="ECO:0007669"/>
    <property type="project" value="UniProtKB-SubCell"/>
</dbReference>
<feature type="transmembrane region" description="Helical" evidence="16">
    <location>
        <begin position="248"/>
        <end position="266"/>
    </location>
</feature>
<dbReference type="GO" id="GO:0005524">
    <property type="term" value="F:ATP binding"/>
    <property type="evidence" value="ECO:0007669"/>
    <property type="project" value="UniProtKB-KW"/>
</dbReference>
<feature type="transmembrane region" description="Helical" evidence="16">
    <location>
        <begin position="190"/>
        <end position="211"/>
    </location>
</feature>
<feature type="modified residue" description="4-aspartylphosphate" evidence="15">
    <location>
        <position position="1255"/>
    </location>
</feature>
<feature type="transmembrane region" description="Helical" evidence="16">
    <location>
        <begin position="622"/>
        <end position="643"/>
    </location>
</feature>
<dbReference type="InterPro" id="IPR042240">
    <property type="entry name" value="CHASE_sf"/>
</dbReference>
<dbReference type="GO" id="GO:0000155">
    <property type="term" value="F:phosphorelay sensor kinase activity"/>
    <property type="evidence" value="ECO:0007669"/>
    <property type="project" value="InterPro"/>
</dbReference>
<keyword evidence="5 15" id="KW-0597">Phosphoprotein</keyword>
<evidence type="ECO:0000256" key="4">
    <source>
        <dbReference type="ARBA" id="ARBA00022475"/>
    </source>
</evidence>
<feature type="transmembrane region" description="Helical" evidence="16">
    <location>
        <begin position="163"/>
        <end position="183"/>
    </location>
</feature>
<feature type="transmembrane region" description="Helical" evidence="16">
    <location>
        <begin position="12"/>
        <end position="35"/>
    </location>
</feature>
<dbReference type="SMART" id="SM00448">
    <property type="entry name" value="REC"/>
    <property type="match status" value="1"/>
</dbReference>
<dbReference type="SMART" id="SM00388">
    <property type="entry name" value="HisKA"/>
    <property type="match status" value="1"/>
</dbReference>
<feature type="transmembrane region" description="Helical" evidence="16">
    <location>
        <begin position="223"/>
        <end position="241"/>
    </location>
</feature>
<keyword evidence="8 16" id="KW-1133">Transmembrane helix</keyword>
<dbReference type="InterPro" id="IPR005467">
    <property type="entry name" value="His_kinase_dom"/>
</dbReference>
<dbReference type="CDD" id="cd17546">
    <property type="entry name" value="REC_hyHK_CKI1_RcsC-like"/>
    <property type="match status" value="1"/>
</dbReference>
<comment type="function">
    <text evidence="12">Member of the two-component regulatory system BvgS/BvgA. Phosphorylates BvgA via a four-step phosphorelay in response to environmental signals.</text>
</comment>
<dbReference type="EMBL" id="WWCX01000035">
    <property type="protein sequence ID" value="MYM95942.1"/>
    <property type="molecule type" value="Genomic_DNA"/>
</dbReference>
<dbReference type="Pfam" id="PF05231">
    <property type="entry name" value="MASE1"/>
    <property type="match status" value="1"/>
</dbReference>
<evidence type="ECO:0000256" key="11">
    <source>
        <dbReference type="ARBA" id="ARBA00023136"/>
    </source>
</evidence>
<evidence type="ECO:0000256" key="13">
    <source>
        <dbReference type="ARBA" id="ARBA00070152"/>
    </source>
</evidence>
<comment type="catalytic activity">
    <reaction evidence="1">
        <text>ATP + protein L-histidine = ADP + protein N-phospho-L-histidine.</text>
        <dbReference type="EC" id="2.7.13.3"/>
    </reaction>
</comment>
<evidence type="ECO:0000256" key="6">
    <source>
        <dbReference type="ARBA" id="ARBA00022692"/>
    </source>
</evidence>
<evidence type="ECO:0000313" key="23">
    <source>
        <dbReference type="EMBL" id="MYM95942.1"/>
    </source>
</evidence>
<feature type="domain" description="CHASE" evidence="21">
    <location>
        <begin position="385"/>
        <end position="575"/>
    </location>
</feature>
<dbReference type="CDD" id="cd00082">
    <property type="entry name" value="HisKA"/>
    <property type="match status" value="1"/>
</dbReference>
<dbReference type="SUPFAM" id="SSF55785">
    <property type="entry name" value="PYP-like sensor domain (PAS domain)"/>
    <property type="match status" value="1"/>
</dbReference>
<feature type="domain" description="PAC" evidence="20">
    <location>
        <begin position="753"/>
        <end position="805"/>
    </location>
</feature>
<dbReference type="InterPro" id="IPR000700">
    <property type="entry name" value="PAS-assoc_C"/>
</dbReference>